<proteinExistence type="predicted"/>
<name>A0A2I1REQ7_9ACTN</name>
<sequence length="85" mass="8851">MLPQVRGAIAAGPSKRRRSASRSTSHEGRQQFSAHAPAGPVKSNYGVVKVQMRSRAGPGCRSATRETVVRSRGVVESHGAAVVGG</sequence>
<evidence type="ECO:0000313" key="3">
    <source>
        <dbReference type="Proteomes" id="UP000234662"/>
    </source>
</evidence>
<dbReference type="Proteomes" id="UP000234662">
    <property type="component" value="Unassembled WGS sequence"/>
</dbReference>
<dbReference type="EMBL" id="PKJC01000001">
    <property type="protein sequence ID" value="PKZ67556.1"/>
    <property type="molecule type" value="Genomic_DNA"/>
</dbReference>
<comment type="caution">
    <text evidence="2">The sequence shown here is derived from an EMBL/GenBank/DDBJ whole genome shotgun (WGS) entry which is preliminary data.</text>
</comment>
<dbReference type="AlphaFoldDB" id="A0A2I1REQ7"/>
<accession>A0A2I1REQ7</accession>
<protein>
    <submittedName>
        <fullName evidence="2">Uncharacterized protein</fullName>
    </submittedName>
</protein>
<evidence type="ECO:0000313" key="2">
    <source>
        <dbReference type="EMBL" id="PKZ67556.1"/>
    </source>
</evidence>
<gene>
    <name evidence="2" type="ORF">CYJ73_02545</name>
</gene>
<evidence type="ECO:0000256" key="1">
    <source>
        <dbReference type="SAM" id="MobiDB-lite"/>
    </source>
</evidence>
<feature type="region of interest" description="Disordered" evidence="1">
    <location>
        <begin position="1"/>
        <end position="45"/>
    </location>
</feature>
<reference evidence="2 3" key="1">
    <citation type="submission" date="2017-12" db="EMBL/GenBank/DDBJ databases">
        <title>Phylogenetic diversity of female urinary microbiome.</title>
        <authorList>
            <person name="Thomas-White K."/>
            <person name="Wolfe A.J."/>
        </authorList>
    </citation>
    <scope>NUCLEOTIDE SEQUENCE [LARGE SCALE GENOMIC DNA]</scope>
    <source>
        <strain evidence="2 3">UMB0777</strain>
    </source>
</reference>
<organism evidence="2 3">
    <name type="scientific">Gordonia terrae</name>
    <dbReference type="NCBI Taxonomy" id="2055"/>
    <lineage>
        <taxon>Bacteria</taxon>
        <taxon>Bacillati</taxon>
        <taxon>Actinomycetota</taxon>
        <taxon>Actinomycetes</taxon>
        <taxon>Mycobacteriales</taxon>
        <taxon>Gordoniaceae</taxon>
        <taxon>Gordonia</taxon>
    </lineage>
</organism>